<keyword evidence="3" id="KW-1185">Reference proteome</keyword>
<keyword evidence="1" id="KW-0472">Membrane</keyword>
<comment type="caution">
    <text evidence="2">The sequence shown here is derived from an EMBL/GenBank/DDBJ whole genome shotgun (WGS) entry which is preliminary data.</text>
</comment>
<feature type="transmembrane region" description="Helical" evidence="1">
    <location>
        <begin position="104"/>
        <end position="126"/>
    </location>
</feature>
<accession>A0A4R6IEI7</accession>
<keyword evidence="1" id="KW-1133">Transmembrane helix</keyword>
<organism evidence="2 3">
    <name type="scientific">Mycoplasma testudineum</name>
    <dbReference type="NCBI Taxonomy" id="244584"/>
    <lineage>
        <taxon>Bacteria</taxon>
        <taxon>Bacillati</taxon>
        <taxon>Mycoplasmatota</taxon>
        <taxon>Mollicutes</taxon>
        <taxon>Mycoplasmataceae</taxon>
        <taxon>Mycoplasma</taxon>
    </lineage>
</organism>
<keyword evidence="1" id="KW-0812">Transmembrane</keyword>
<feature type="transmembrane region" description="Helical" evidence="1">
    <location>
        <begin position="38"/>
        <end position="59"/>
    </location>
</feature>
<reference evidence="2 3" key="1">
    <citation type="submission" date="2019-03" db="EMBL/GenBank/DDBJ databases">
        <title>Genomic Encyclopedia of Archaeal and Bacterial Type Strains, Phase II (KMG-II): from individual species to whole genera.</title>
        <authorList>
            <person name="Goeker M."/>
        </authorList>
    </citation>
    <scope>NUCLEOTIDE SEQUENCE [LARGE SCALE GENOMIC DNA]</scope>
    <source>
        <strain evidence="2 3">ATCC 700618</strain>
    </source>
</reference>
<evidence type="ECO:0000313" key="3">
    <source>
        <dbReference type="Proteomes" id="UP000295518"/>
    </source>
</evidence>
<dbReference type="AlphaFoldDB" id="A0A4R6IEI7"/>
<sequence>MLKKKIFIILLAFKTTLFVAFLTIGVLLIYFGDSSVKIIKILIFFEVIIQFLSITTFIFQNYTKKYKFIYMLLWINSITILINIIINNIIWMVYSELLTSKYRWFIISLLMFSFIYVFSTIQLHFLDAPKLWNIKMTWPKYSEKKYLKALNGRKKIYNKFFVTKNNNS</sequence>
<gene>
    <name evidence="2" type="ORF">EI74_0279</name>
</gene>
<proteinExistence type="predicted"/>
<name>A0A4R6IEI7_9MOLU</name>
<evidence type="ECO:0000256" key="1">
    <source>
        <dbReference type="SAM" id="Phobius"/>
    </source>
</evidence>
<evidence type="ECO:0000313" key="2">
    <source>
        <dbReference type="EMBL" id="TDO20452.1"/>
    </source>
</evidence>
<feature type="transmembrane region" description="Helical" evidence="1">
    <location>
        <begin position="71"/>
        <end position="92"/>
    </location>
</feature>
<dbReference type="EMBL" id="SNWN01000010">
    <property type="protein sequence ID" value="TDO20452.1"/>
    <property type="molecule type" value="Genomic_DNA"/>
</dbReference>
<protein>
    <submittedName>
        <fullName evidence="2">Uncharacterized protein</fullName>
    </submittedName>
</protein>
<dbReference type="Proteomes" id="UP000295518">
    <property type="component" value="Unassembled WGS sequence"/>
</dbReference>
<feature type="transmembrane region" description="Helical" evidence="1">
    <location>
        <begin position="7"/>
        <end position="32"/>
    </location>
</feature>